<dbReference type="EMBL" id="QDEB01120769">
    <property type="protein sequence ID" value="RZB40250.1"/>
    <property type="molecule type" value="Genomic_DNA"/>
</dbReference>
<sequence length="22" mass="2781">MLNILVKKHFRIYEIVSKKQHR</sequence>
<evidence type="ECO:0000313" key="1">
    <source>
        <dbReference type="EMBL" id="RZB40250.1"/>
    </source>
</evidence>
<protein>
    <submittedName>
        <fullName evidence="1">Uncharacterized protein</fullName>
    </submittedName>
</protein>
<dbReference type="AlphaFoldDB" id="A0A482VAN8"/>
<dbReference type="Proteomes" id="UP000292052">
    <property type="component" value="Unassembled WGS sequence"/>
</dbReference>
<proteinExistence type="predicted"/>
<keyword evidence="2" id="KW-1185">Reference proteome</keyword>
<accession>A0A482VAN8</accession>
<gene>
    <name evidence="1" type="ORF">BDFB_015272</name>
</gene>
<comment type="caution">
    <text evidence="1">The sequence shown here is derived from an EMBL/GenBank/DDBJ whole genome shotgun (WGS) entry which is preliminary data.</text>
</comment>
<reference evidence="1 2" key="1">
    <citation type="submission" date="2017-03" db="EMBL/GenBank/DDBJ databases">
        <title>Genome of the blue death feigning beetle - Asbolus verrucosus.</title>
        <authorList>
            <person name="Rider S.D."/>
        </authorList>
    </citation>
    <scope>NUCLEOTIDE SEQUENCE [LARGE SCALE GENOMIC DNA]</scope>
    <source>
        <strain evidence="1">Butters</strain>
        <tissue evidence="1">Head and leg muscle</tissue>
    </source>
</reference>
<evidence type="ECO:0000313" key="2">
    <source>
        <dbReference type="Proteomes" id="UP000292052"/>
    </source>
</evidence>
<name>A0A482VAN8_ASBVE</name>
<organism evidence="1 2">
    <name type="scientific">Asbolus verrucosus</name>
    <name type="common">Desert ironclad beetle</name>
    <dbReference type="NCBI Taxonomy" id="1661398"/>
    <lineage>
        <taxon>Eukaryota</taxon>
        <taxon>Metazoa</taxon>
        <taxon>Ecdysozoa</taxon>
        <taxon>Arthropoda</taxon>
        <taxon>Hexapoda</taxon>
        <taxon>Insecta</taxon>
        <taxon>Pterygota</taxon>
        <taxon>Neoptera</taxon>
        <taxon>Endopterygota</taxon>
        <taxon>Coleoptera</taxon>
        <taxon>Polyphaga</taxon>
        <taxon>Cucujiformia</taxon>
        <taxon>Tenebrionidae</taxon>
        <taxon>Pimeliinae</taxon>
        <taxon>Asbolus</taxon>
    </lineage>
</organism>